<dbReference type="Proteomes" id="UP000095713">
    <property type="component" value="Unassembled WGS sequence"/>
</dbReference>
<evidence type="ECO:0000256" key="2">
    <source>
        <dbReference type="SAM" id="MobiDB-lite"/>
    </source>
</evidence>
<dbReference type="STRING" id="1849968.A8C32_14100"/>
<feature type="coiled-coil region" evidence="1">
    <location>
        <begin position="55"/>
        <end position="87"/>
    </location>
</feature>
<feature type="region of interest" description="Disordered" evidence="2">
    <location>
        <begin position="133"/>
        <end position="153"/>
    </location>
</feature>
<keyword evidence="1" id="KW-0175">Coiled coil</keyword>
<sequence length="153" mass="17737">MKKLIIVAIAFIGIQVTAQGIKNHRPNNHQKMMNLSAEEAAKLKTKKMTLFLDLNESQQAEIHKINLENANARKARMKAIKEKKESNNTQKLTKEQRLKMTNAKLDRKIAMKAKMKTILNAEQYTKWEKAQIKKISKGKKKKQGMKKNMHQKK</sequence>
<gene>
    <name evidence="3" type="ORF">A8C32_14100</name>
</gene>
<accession>A0A1E5TCC8</accession>
<name>A0A1E5TCC8_9FLAO</name>
<evidence type="ECO:0000313" key="4">
    <source>
        <dbReference type="Proteomes" id="UP000095713"/>
    </source>
</evidence>
<dbReference type="OrthoDB" id="956918at2"/>
<dbReference type="EMBL" id="MDJD01000014">
    <property type="protein sequence ID" value="OEK09021.1"/>
    <property type="molecule type" value="Genomic_DNA"/>
</dbReference>
<organism evidence="3 4">
    <name type="scientific">Flavivirga aquatica</name>
    <dbReference type="NCBI Taxonomy" id="1849968"/>
    <lineage>
        <taxon>Bacteria</taxon>
        <taxon>Pseudomonadati</taxon>
        <taxon>Bacteroidota</taxon>
        <taxon>Flavobacteriia</taxon>
        <taxon>Flavobacteriales</taxon>
        <taxon>Flavobacteriaceae</taxon>
        <taxon>Flavivirga</taxon>
    </lineage>
</organism>
<protein>
    <recommendedName>
        <fullName evidence="5">DUF4890 domain-containing protein</fullName>
    </recommendedName>
</protein>
<evidence type="ECO:0000256" key="1">
    <source>
        <dbReference type="SAM" id="Coils"/>
    </source>
</evidence>
<evidence type="ECO:0000313" key="3">
    <source>
        <dbReference type="EMBL" id="OEK09021.1"/>
    </source>
</evidence>
<keyword evidence="4" id="KW-1185">Reference proteome</keyword>
<proteinExistence type="predicted"/>
<dbReference type="RefSeq" id="WP_069829276.1">
    <property type="nucleotide sequence ID" value="NZ_MDJD01000014.1"/>
</dbReference>
<evidence type="ECO:0008006" key="5">
    <source>
        <dbReference type="Google" id="ProtNLM"/>
    </source>
</evidence>
<dbReference type="AlphaFoldDB" id="A0A1E5TCC8"/>
<reference evidence="3 4" key="1">
    <citation type="submission" date="2016-05" db="EMBL/GenBank/DDBJ databases">
        <title>Draft Genome Sequence of Algibacter sp. Strain SK-16 Isolated from the Surface Water of Aburatsubo Inlet.</title>
        <authorList>
            <person name="Wong S.-K."/>
            <person name="Yoshizawa S."/>
            <person name="Nakajima Y."/>
            <person name="Ogura Y."/>
            <person name="Tetsuya H."/>
            <person name="Hamasaki K."/>
        </authorList>
    </citation>
    <scope>NUCLEOTIDE SEQUENCE [LARGE SCALE GENOMIC DNA]</scope>
    <source>
        <strain evidence="3 4">SK-16</strain>
    </source>
</reference>
<comment type="caution">
    <text evidence="3">The sequence shown here is derived from an EMBL/GenBank/DDBJ whole genome shotgun (WGS) entry which is preliminary data.</text>
</comment>